<feature type="transmembrane region" description="Helical" evidence="4">
    <location>
        <begin position="28"/>
        <end position="45"/>
    </location>
</feature>
<dbReference type="PROSITE" id="PS50887">
    <property type="entry name" value="GGDEF"/>
    <property type="match status" value="1"/>
</dbReference>
<feature type="domain" description="GGDEF" evidence="5">
    <location>
        <begin position="335"/>
        <end position="468"/>
    </location>
</feature>
<evidence type="ECO:0000256" key="2">
    <source>
        <dbReference type="ARBA" id="ARBA00012528"/>
    </source>
</evidence>
<feature type="transmembrane region" description="Helical" evidence="4">
    <location>
        <begin position="145"/>
        <end position="167"/>
    </location>
</feature>
<evidence type="ECO:0000259" key="5">
    <source>
        <dbReference type="PROSITE" id="PS50887"/>
    </source>
</evidence>
<gene>
    <name evidence="7" type="ORF">CEE55_13805</name>
    <name evidence="6" type="ORF">STNY_R26500</name>
</gene>
<evidence type="ECO:0000256" key="3">
    <source>
        <dbReference type="ARBA" id="ARBA00034247"/>
    </source>
</evidence>
<dbReference type="RefSeq" id="WP_049469862.1">
    <property type="nucleotide sequence ID" value="NZ_AP024684.1"/>
</dbReference>
<dbReference type="EC" id="2.7.7.65" evidence="2"/>
<feature type="transmembrane region" description="Helical" evidence="4">
    <location>
        <begin position="179"/>
        <end position="198"/>
    </location>
</feature>
<dbReference type="GO" id="GO:0043709">
    <property type="term" value="P:cell adhesion involved in single-species biofilm formation"/>
    <property type="evidence" value="ECO:0007669"/>
    <property type="project" value="TreeGrafter"/>
</dbReference>
<sequence length="480" mass="52301">MTLRAALFFMVAHALVIALIGPQDPVGSYLMLITAPLLAALACVRRARGSRRAACKWRTLGAAVSLFALALLALLYRNVAGLTPAQMTASSLILYVFYRIPLTYVAASPGGGNRWIRAVDLLIITLLWLLYFVHARAMAPLNSALWTHCLQTMSSVQNSLVFCFALIRFLAEDDADRRDFFRALSIYALGYFLLALYITTWQPQVPDGGWGDLLISALFVSLAVMAGSTRRRPAPGIPRNLRRIVDAAGPLMLPLLLMMVALLVARLQPTLATVGFIGAMLGYALRSVLTQVQIQRERDELALLARRDPLTGLGNRRSFDESLGSAHGRARRHGMGLAVLMIDIDHFKRLNDTYGHPVGDRRLQAVAAILDACLQRGDDLLARYGGEEFIAALPTHGLDHALGLAERLRAAVEAAALPAAEARVTISIGVAWQAAHDQGDPRSLVERADQALYRAKHAGRNCVHAAPAVEAGEQQVDRRA</sequence>
<keyword evidence="4" id="KW-0812">Transmembrane</keyword>
<evidence type="ECO:0000313" key="9">
    <source>
        <dbReference type="Proteomes" id="UP000825066"/>
    </source>
</evidence>
<feature type="transmembrane region" description="Helical" evidence="4">
    <location>
        <begin position="57"/>
        <end position="76"/>
    </location>
</feature>
<dbReference type="InterPro" id="IPR043128">
    <property type="entry name" value="Rev_trsase/Diguanyl_cyclase"/>
</dbReference>
<dbReference type="EMBL" id="NIXP01000090">
    <property type="protein sequence ID" value="OWR32251.1"/>
    <property type="molecule type" value="Genomic_DNA"/>
</dbReference>
<dbReference type="NCBIfam" id="TIGR00254">
    <property type="entry name" value="GGDEF"/>
    <property type="match status" value="1"/>
</dbReference>
<keyword evidence="9" id="KW-1185">Reference proteome</keyword>
<evidence type="ECO:0000256" key="4">
    <source>
        <dbReference type="SAM" id="Phobius"/>
    </source>
</evidence>
<dbReference type="PANTHER" id="PTHR45138:SF9">
    <property type="entry name" value="DIGUANYLATE CYCLASE DGCM-RELATED"/>
    <property type="match status" value="1"/>
</dbReference>
<proteinExistence type="predicted"/>
<accession>A0A246KX14</accession>
<protein>
    <recommendedName>
        <fullName evidence="2">diguanylate cyclase</fullName>
        <ecNumber evidence="2">2.7.7.65</ecNumber>
    </recommendedName>
</protein>
<comment type="catalytic activity">
    <reaction evidence="3">
        <text>2 GTP = 3',3'-c-di-GMP + 2 diphosphate</text>
        <dbReference type="Rhea" id="RHEA:24898"/>
        <dbReference type="ChEBI" id="CHEBI:33019"/>
        <dbReference type="ChEBI" id="CHEBI:37565"/>
        <dbReference type="ChEBI" id="CHEBI:58805"/>
        <dbReference type="EC" id="2.7.7.65"/>
    </reaction>
</comment>
<feature type="transmembrane region" description="Helical" evidence="4">
    <location>
        <begin position="210"/>
        <end position="227"/>
    </location>
</feature>
<feature type="transmembrane region" description="Helical" evidence="4">
    <location>
        <begin position="88"/>
        <end position="107"/>
    </location>
</feature>
<evidence type="ECO:0000313" key="7">
    <source>
        <dbReference type="EMBL" id="OWR32251.1"/>
    </source>
</evidence>
<dbReference type="SUPFAM" id="SSF55073">
    <property type="entry name" value="Nucleotide cyclase"/>
    <property type="match status" value="1"/>
</dbReference>
<reference evidence="7 8" key="1">
    <citation type="submission" date="2017-06" db="EMBL/GenBank/DDBJ databases">
        <authorList>
            <person name="Kim H.J."/>
            <person name="Triplett B.A."/>
        </authorList>
    </citation>
    <scope>NUCLEOTIDE SEQUENCE [LARGE SCALE GENOMIC DNA]</scope>
    <source>
        <strain evidence="7 8">S18795</strain>
    </source>
</reference>
<evidence type="ECO:0000313" key="8">
    <source>
        <dbReference type="Proteomes" id="UP000197904"/>
    </source>
</evidence>
<keyword evidence="4" id="KW-0472">Membrane</keyword>
<feature type="transmembrane region" description="Helical" evidence="4">
    <location>
        <begin position="119"/>
        <end position="139"/>
    </location>
</feature>
<dbReference type="Pfam" id="PF00990">
    <property type="entry name" value="GGDEF"/>
    <property type="match status" value="1"/>
</dbReference>
<keyword evidence="4" id="KW-1133">Transmembrane helix</keyword>
<dbReference type="Proteomes" id="UP000197904">
    <property type="component" value="Unassembled WGS sequence"/>
</dbReference>
<evidence type="ECO:0000313" key="6">
    <source>
        <dbReference type="EMBL" id="BCX44444.1"/>
    </source>
</evidence>
<evidence type="ECO:0000256" key="1">
    <source>
        <dbReference type="ARBA" id="ARBA00001946"/>
    </source>
</evidence>
<dbReference type="FunFam" id="3.30.70.270:FF:000001">
    <property type="entry name" value="Diguanylate cyclase domain protein"/>
    <property type="match status" value="1"/>
</dbReference>
<dbReference type="EMBL" id="AP024684">
    <property type="protein sequence ID" value="BCX44444.1"/>
    <property type="molecule type" value="Genomic_DNA"/>
</dbReference>
<dbReference type="Proteomes" id="UP000825066">
    <property type="component" value="Chromosome"/>
</dbReference>
<dbReference type="Gene3D" id="3.30.70.270">
    <property type="match status" value="1"/>
</dbReference>
<dbReference type="CDD" id="cd01949">
    <property type="entry name" value="GGDEF"/>
    <property type="match status" value="1"/>
</dbReference>
<comment type="cofactor">
    <cofactor evidence="1">
        <name>Mg(2+)</name>
        <dbReference type="ChEBI" id="CHEBI:18420"/>
    </cofactor>
</comment>
<dbReference type="AlphaFoldDB" id="A0A246KX14"/>
<dbReference type="InterPro" id="IPR050469">
    <property type="entry name" value="Diguanylate_Cyclase"/>
</dbReference>
<organism evidence="7 8">
    <name type="scientific">Stenotrophomonas pavanii</name>
    <dbReference type="NCBI Taxonomy" id="487698"/>
    <lineage>
        <taxon>Bacteria</taxon>
        <taxon>Pseudomonadati</taxon>
        <taxon>Pseudomonadota</taxon>
        <taxon>Gammaproteobacteria</taxon>
        <taxon>Lysobacterales</taxon>
        <taxon>Lysobacteraceae</taxon>
        <taxon>Stenotrophomonas</taxon>
    </lineage>
</organism>
<dbReference type="PANTHER" id="PTHR45138">
    <property type="entry name" value="REGULATORY COMPONENTS OF SENSORY TRANSDUCTION SYSTEM"/>
    <property type="match status" value="1"/>
</dbReference>
<feature type="transmembrane region" description="Helical" evidence="4">
    <location>
        <begin position="271"/>
        <end position="289"/>
    </location>
</feature>
<feature type="transmembrane region" description="Helical" evidence="4">
    <location>
        <begin position="247"/>
        <end position="265"/>
    </location>
</feature>
<reference evidence="6 9" key="2">
    <citation type="submission" date="2021-05" db="EMBL/GenBank/DDBJ databases">
        <title>Complete Genome Sequence of Stenotrophomonas pavanii strain Y.</title>
        <authorList>
            <person name="Dohra H."/>
            <person name="Mohad Din A.R.J."/>
            <person name="Suzuki K."/>
            <person name="Fatma A."/>
            <person name="Honjyo M."/>
            <person name="Nishimura T."/>
            <person name="Moriuch R."/>
            <person name="Masuda K."/>
            <person name="Minoura A."/>
            <person name="Tashiro Y."/>
            <person name="Futamata H."/>
        </authorList>
    </citation>
    <scope>NUCLEOTIDE SEQUENCE [LARGE SCALE GENOMIC DNA]</scope>
    <source>
        <strain evidence="6">Berkeley</strain>
        <strain evidence="9">Y</strain>
    </source>
</reference>
<dbReference type="InterPro" id="IPR029787">
    <property type="entry name" value="Nucleotide_cyclase"/>
</dbReference>
<name>A0A246KX14_9GAMM</name>
<dbReference type="SMART" id="SM00267">
    <property type="entry name" value="GGDEF"/>
    <property type="match status" value="1"/>
</dbReference>
<dbReference type="GO" id="GO:0005886">
    <property type="term" value="C:plasma membrane"/>
    <property type="evidence" value="ECO:0007669"/>
    <property type="project" value="TreeGrafter"/>
</dbReference>
<dbReference type="GO" id="GO:0052621">
    <property type="term" value="F:diguanylate cyclase activity"/>
    <property type="evidence" value="ECO:0007669"/>
    <property type="project" value="UniProtKB-EC"/>
</dbReference>
<dbReference type="InterPro" id="IPR000160">
    <property type="entry name" value="GGDEF_dom"/>
</dbReference>
<dbReference type="GO" id="GO:1902201">
    <property type="term" value="P:negative regulation of bacterial-type flagellum-dependent cell motility"/>
    <property type="evidence" value="ECO:0007669"/>
    <property type="project" value="TreeGrafter"/>
</dbReference>